<keyword evidence="4" id="KW-1185">Reference proteome</keyword>
<dbReference type="GO" id="GO:0008757">
    <property type="term" value="F:S-adenosylmethionine-dependent methyltransferase activity"/>
    <property type="evidence" value="ECO:0007669"/>
    <property type="project" value="InterPro"/>
</dbReference>
<keyword evidence="3" id="KW-0808">Transferase</keyword>
<organism evidence="3 4">
    <name type="scientific">Uncinula necator</name>
    <name type="common">Grape powdery mildew</name>
    <dbReference type="NCBI Taxonomy" id="52586"/>
    <lineage>
        <taxon>Eukaryota</taxon>
        <taxon>Fungi</taxon>
        <taxon>Dikarya</taxon>
        <taxon>Ascomycota</taxon>
        <taxon>Pezizomycotina</taxon>
        <taxon>Leotiomycetes</taxon>
        <taxon>Erysiphales</taxon>
        <taxon>Erysiphaceae</taxon>
        <taxon>Erysiphe</taxon>
    </lineage>
</organism>
<feature type="compositionally biased region" description="Basic and acidic residues" evidence="1">
    <location>
        <begin position="32"/>
        <end position="44"/>
    </location>
</feature>
<feature type="region of interest" description="Disordered" evidence="1">
    <location>
        <begin position="1"/>
        <end position="128"/>
    </location>
</feature>
<protein>
    <submittedName>
        <fullName evidence="3">Putative methyltransferase domain-containing protein</fullName>
    </submittedName>
</protein>
<dbReference type="OMA" id="RTELWLM"/>
<accession>A0A0B1PA94</accession>
<dbReference type="AlphaFoldDB" id="A0A0B1PA94"/>
<dbReference type="EMBL" id="JNVN01000319">
    <property type="protein sequence ID" value="KHJ35622.1"/>
    <property type="molecule type" value="Genomic_DNA"/>
</dbReference>
<dbReference type="Proteomes" id="UP000030854">
    <property type="component" value="Unassembled WGS sequence"/>
</dbReference>
<feature type="domain" description="Methyltransferase type 11" evidence="2">
    <location>
        <begin position="619"/>
        <end position="700"/>
    </location>
</feature>
<sequence>MLLEENSRQKKPKNSFSKNDQASRLGLYIKSKKGEDFRLRKEKPLSPLDLKFPVPGDDYSMSVGIHQSSVSSETDNTSLITTSSNQNPRESLSTSNTDYDDLYDVSSDEDASEERDNRQKIEAQNYSKNFQPTTVSKIRAISPATQISLKSANTTAHVSVESHDQTPEFLNNVSFDQKIEASHSYTPNFYIRSDDYGDDWGGGVQLHPDAMATLREISQNHDISFGTFENFRDLTSKRMEIPEMQQIRHQTVEDFHQEKPIISISTHRKSISHPISLDIPSPRRFLAMNLSPGTRHTWHFDSPSSTTAEHFYRSPLSQSAKDYEAIISPAAKENGLSHVGPQKQEVKDLCKSYSKFSHIARSCDEETNDKEFCLSDNISNIKDIELDRTSFWVAIQRSILSRPSSPFENLDDYGPVQGCTINNQISQDNDWPTAFEPKFSCENLVVQKENLESSINLEDLENVFYCAFQHLISHSSNQDTFIQRVPRYEAIQSQRVSFPATHRAQLLGKYQLSEFPLSAKAQLLEYLNADVEITSEDLRRLKRDVEDEAIRQILLATWTFLAVKFLYGGHLFPVSIINYLSSIDTKSSRSYGNQVQILDLGGQEACGWAWHCAGEYPEAMIYTVNLKSLQLSDTKISGPDNHRNLIVDSFVRLPFQDNQFNLISARSLYSILKTQTESGRDEWDACLEECFRVLKPGGYLEFEIIDSEIINPGPLGFAKGSEFSTNLKLLGFDSQPSKTWLARLTRCHFVEIRRTWLFLPMGRCTNHQAKETDSTGVEEKLSQSTTDLAPICGLIGSWAWERWLLRCKMQAGGIGDSFEGIEAIMLEGSKCGAGWNSLNGWARKPFQ</sequence>
<comment type="caution">
    <text evidence="3">The sequence shown here is derived from an EMBL/GenBank/DDBJ whole genome shotgun (WGS) entry which is preliminary data.</text>
</comment>
<keyword evidence="3" id="KW-0489">Methyltransferase</keyword>
<dbReference type="SUPFAM" id="SSF53335">
    <property type="entry name" value="S-adenosyl-L-methionine-dependent methyltransferases"/>
    <property type="match status" value="1"/>
</dbReference>
<gene>
    <name evidence="3" type="ORF">EV44_g6328</name>
</gene>
<feature type="compositionally biased region" description="Acidic residues" evidence="1">
    <location>
        <begin position="98"/>
        <end position="113"/>
    </location>
</feature>
<proteinExistence type="predicted"/>
<name>A0A0B1PA94_UNCNE</name>
<evidence type="ECO:0000313" key="3">
    <source>
        <dbReference type="EMBL" id="KHJ35622.1"/>
    </source>
</evidence>
<evidence type="ECO:0000259" key="2">
    <source>
        <dbReference type="Pfam" id="PF08241"/>
    </source>
</evidence>
<dbReference type="Pfam" id="PF08241">
    <property type="entry name" value="Methyltransf_11"/>
    <property type="match status" value="1"/>
</dbReference>
<reference evidence="3 4" key="1">
    <citation type="journal article" date="2014" name="BMC Genomics">
        <title>Adaptive genomic structural variation in the grape powdery mildew pathogen, Erysiphe necator.</title>
        <authorList>
            <person name="Jones L."/>
            <person name="Riaz S."/>
            <person name="Morales-Cruz A."/>
            <person name="Amrine K.C."/>
            <person name="McGuire B."/>
            <person name="Gubler W.D."/>
            <person name="Walker M.A."/>
            <person name="Cantu D."/>
        </authorList>
    </citation>
    <scope>NUCLEOTIDE SEQUENCE [LARGE SCALE GENOMIC DNA]</scope>
    <source>
        <strain evidence="4">c</strain>
    </source>
</reference>
<dbReference type="InterPro" id="IPR029063">
    <property type="entry name" value="SAM-dependent_MTases_sf"/>
</dbReference>
<feature type="compositionally biased region" description="Polar residues" evidence="1">
    <location>
        <begin position="65"/>
        <end position="97"/>
    </location>
</feature>
<dbReference type="GO" id="GO:0032259">
    <property type="term" value="P:methylation"/>
    <property type="evidence" value="ECO:0007669"/>
    <property type="project" value="UniProtKB-KW"/>
</dbReference>
<evidence type="ECO:0000256" key="1">
    <source>
        <dbReference type="SAM" id="MobiDB-lite"/>
    </source>
</evidence>
<dbReference type="InterPro" id="IPR013216">
    <property type="entry name" value="Methyltransf_11"/>
</dbReference>
<evidence type="ECO:0000313" key="4">
    <source>
        <dbReference type="Proteomes" id="UP000030854"/>
    </source>
</evidence>
<dbReference type="STRING" id="52586.A0A0B1PA94"/>
<dbReference type="Gene3D" id="3.40.50.150">
    <property type="entry name" value="Vaccinia Virus protein VP39"/>
    <property type="match status" value="1"/>
</dbReference>
<dbReference type="HOGENOM" id="CLU_005788_0_0_1"/>